<dbReference type="Proteomes" id="UP000607397">
    <property type="component" value="Unassembled WGS sequence"/>
</dbReference>
<dbReference type="Gene3D" id="2.60.40.10">
    <property type="entry name" value="Immunoglobulins"/>
    <property type="match status" value="1"/>
</dbReference>
<reference evidence="3" key="1">
    <citation type="submission" date="2019-12" db="EMBL/GenBank/DDBJ databases">
        <title>High-Quality draft genome sequences of three cyanobacteria isolated from the limestone walls of the Old Cathedral of Coimbra.</title>
        <authorList>
            <person name="Tiago I."/>
            <person name="Soares F."/>
            <person name="Portugal A."/>
        </authorList>
    </citation>
    <scope>NUCLEOTIDE SEQUENCE [LARGE SCALE GENOMIC DNA]</scope>
    <source>
        <strain evidence="3">C</strain>
    </source>
</reference>
<dbReference type="PANTHER" id="PTHR13037:SF24">
    <property type="entry name" value="POLYCOMB PROTEIN PCL-RELATED"/>
    <property type="match status" value="1"/>
</dbReference>
<dbReference type="EMBL" id="WVIC01000002">
    <property type="protein sequence ID" value="NCJ05213.1"/>
    <property type="molecule type" value="Genomic_DNA"/>
</dbReference>
<evidence type="ECO:0000313" key="3">
    <source>
        <dbReference type="EMBL" id="NCJ05213.1"/>
    </source>
</evidence>
<keyword evidence="4" id="KW-1185">Reference proteome</keyword>
<gene>
    <name evidence="3" type="ORF">GS597_01490</name>
</gene>
<sequence>MIDLAARRVSLSVGGLDFTGQWVGNFIPTAQLERLDGLILTQGTFTLQSTGTEPSSLDPETSLAQWAIGTKVEIEVEDESGDLQPHPVAGTLRILEIPKYDDLSATLEVFCGCNLTFFDTRRPEGDETGIEPTESTAIATVIDRLLKAQGLASGLAGGGPTTPINYPVQKFDSESWIRQAGKLAYRAPGGPWFLYADGVGAVRALNYSSAIDLPKFTVRWDELIDIKRSNPAEFTQPYEKLTGTGTTWTLCAVDFSLISSVTYTTKGQIGQSQGVLATIAPWRDDQVIDSKTTLERVFVTPNLYRETTRTFGTSVRDIGTVDLVGNARIDRVFYEQETQRTIVETEFIGAGELEGFASRRTTEILQPGIYPPETPATAPGALPPLAQPLPSLTGQPRVQPEIPRPVSKETIEYRYNDDQYLVERTTYFERLIIKLAFNYTFYNPETDRLAGNALQGGRLQGSFPFLARVAGIRERWVRDGCGRWVRTVERLEVPPPRLDLPFIGTFTPDTKPGTFDDEPPGEPLLKPLDYSLEEESIESEAKISATVTPFFEREKRVDFGYVVGRESLEQLTEFENNWHWQRSLSRQFQMPHYDRVLDDYSPIRRFDVRFRDNSIRSFLWITPAFGLNREQAAIEIEAPLLGIAAEPNPDPIFDPLDPPSPPEPPEDPPPVNPPPPPAPPPPPKPTAELRTPTIATNRKRGGMWQGGTRGYPDDVTVLRYAGGIWVGGRSFDPEAIPTEAKCGGIWVGGVRTADVRDRKRGGVWVGGFGRIQAELPEQGGFGGVWVGGSRRLASSPAPQLTAIAPLWGRPGDAVILTGRFPALTSVQFEGQEAEFEVEALPPTGTHRIFAKVPLAGTGILTVQADGGRVRSTQLFTVFDPIATLRRGTVVIDTPVLDSLALWQGTCPLGASYSVLQLSTSEPAWVRIYNSVAAQAADVGRVFGDPPPTPRGLIVDETTTVGNLSIVLQGLEIGGVVGSNLDPPFSADIPVTIQNRSGSENIITISVLRLILENQPPPPPTVELDAALIIATPQLELDGDPGFNFEEI</sequence>
<keyword evidence="1" id="KW-0945">Host-virus interaction</keyword>
<feature type="region of interest" description="Disordered" evidence="2">
    <location>
        <begin position="647"/>
        <end position="689"/>
    </location>
</feature>
<comment type="caution">
    <text evidence="3">The sequence shown here is derived from an EMBL/GenBank/DDBJ whole genome shotgun (WGS) entry which is preliminary data.</text>
</comment>
<evidence type="ECO:0000256" key="1">
    <source>
        <dbReference type="ARBA" id="ARBA00022581"/>
    </source>
</evidence>
<name>A0A8K1ZWL9_9CYAN</name>
<protein>
    <submittedName>
        <fullName evidence="3">Uncharacterized protein</fullName>
    </submittedName>
</protein>
<evidence type="ECO:0000313" key="4">
    <source>
        <dbReference type="Proteomes" id="UP000607397"/>
    </source>
</evidence>
<organism evidence="3 4">
    <name type="scientific">Petrachloros mirabilis ULC683</name>
    <dbReference type="NCBI Taxonomy" id="2781853"/>
    <lineage>
        <taxon>Bacteria</taxon>
        <taxon>Bacillati</taxon>
        <taxon>Cyanobacteriota</taxon>
        <taxon>Cyanophyceae</taxon>
        <taxon>Synechococcales</taxon>
        <taxon>Petrachlorosaceae</taxon>
        <taxon>Petrachloros</taxon>
        <taxon>Petrachloros mirabilis</taxon>
    </lineage>
</organism>
<evidence type="ECO:0000256" key="2">
    <source>
        <dbReference type="SAM" id="MobiDB-lite"/>
    </source>
</evidence>
<proteinExistence type="predicted"/>
<dbReference type="RefSeq" id="WP_238717837.1">
    <property type="nucleotide sequence ID" value="NZ_WVIC01000002.1"/>
</dbReference>
<dbReference type="PANTHER" id="PTHR13037">
    <property type="entry name" value="FORMIN"/>
    <property type="match status" value="1"/>
</dbReference>
<feature type="compositionally biased region" description="Pro residues" evidence="2">
    <location>
        <begin position="648"/>
        <end position="685"/>
    </location>
</feature>
<dbReference type="AlphaFoldDB" id="A0A8K1ZWL9"/>
<dbReference type="InterPro" id="IPR013783">
    <property type="entry name" value="Ig-like_fold"/>
</dbReference>
<accession>A0A8K1ZWL9</accession>